<dbReference type="InterPro" id="IPR002869">
    <property type="entry name" value="Pyrv_flavodox_OxRed_cen"/>
</dbReference>
<dbReference type="InterPro" id="IPR052198">
    <property type="entry name" value="IorB_Oxidoreductase"/>
</dbReference>
<protein>
    <recommendedName>
        <fullName evidence="2">Pyruvate/ketoisovalerate oxidoreductase catalytic domain-containing protein</fullName>
    </recommendedName>
</protein>
<evidence type="ECO:0000259" key="2">
    <source>
        <dbReference type="Pfam" id="PF01558"/>
    </source>
</evidence>
<evidence type="ECO:0000256" key="1">
    <source>
        <dbReference type="ARBA" id="ARBA00023002"/>
    </source>
</evidence>
<gene>
    <name evidence="3" type="ORF">AMYX_25450</name>
</gene>
<accession>A0A7I9VN23</accession>
<comment type="caution">
    <text evidence="3">The sequence shown here is derived from an EMBL/GenBank/DDBJ whole genome shotgun (WGS) entry which is preliminary data.</text>
</comment>
<keyword evidence="4" id="KW-1185">Reference proteome</keyword>
<organism evidence="3 4">
    <name type="scientific">Anaeromyxobacter diazotrophicus</name>
    <dbReference type="NCBI Taxonomy" id="2590199"/>
    <lineage>
        <taxon>Bacteria</taxon>
        <taxon>Pseudomonadati</taxon>
        <taxon>Myxococcota</taxon>
        <taxon>Myxococcia</taxon>
        <taxon>Myxococcales</taxon>
        <taxon>Cystobacterineae</taxon>
        <taxon>Anaeromyxobacteraceae</taxon>
        <taxon>Anaeromyxobacter</taxon>
    </lineage>
</organism>
<dbReference type="AlphaFoldDB" id="A0A7I9VN23"/>
<feature type="domain" description="Pyruvate/ketoisovalerate oxidoreductase catalytic" evidence="2">
    <location>
        <begin position="13"/>
        <end position="186"/>
    </location>
</feature>
<dbReference type="Proteomes" id="UP000503640">
    <property type="component" value="Unassembled WGS sequence"/>
</dbReference>
<proteinExistence type="predicted"/>
<dbReference type="SUPFAM" id="SSF53323">
    <property type="entry name" value="Pyruvate-ferredoxin oxidoreductase, PFOR, domain III"/>
    <property type="match status" value="1"/>
</dbReference>
<dbReference type="EMBL" id="BJTG01000005">
    <property type="protein sequence ID" value="GEJ57804.1"/>
    <property type="molecule type" value="Genomic_DNA"/>
</dbReference>
<dbReference type="Gene3D" id="3.40.920.10">
    <property type="entry name" value="Pyruvate-ferredoxin oxidoreductase, PFOR, domain III"/>
    <property type="match status" value="1"/>
</dbReference>
<sequence length="205" mass="21211">MTAMAVILCGVTGQPVVETSRLLAEAALVAGLDVSLSEAPAPACGQGGVLVHVRMGDEVRSAVAPEGSAEVLVGFEPLEALRAAALLAPGAFVALNEHPAPTWRMRAGLEPPPRDAAARLEARPARVVGVRAEALVRRVDGAPLYGLALLGLASPLLPVPRAAFEAALARGGPPDLEARRHAFARGVRLFEALPRRLAARDGAVR</sequence>
<dbReference type="Pfam" id="PF01558">
    <property type="entry name" value="POR"/>
    <property type="match status" value="1"/>
</dbReference>
<dbReference type="InterPro" id="IPR019752">
    <property type="entry name" value="Pyrv/ketoisovalerate_OxRed_cat"/>
</dbReference>
<dbReference type="GO" id="GO:0016903">
    <property type="term" value="F:oxidoreductase activity, acting on the aldehyde or oxo group of donors"/>
    <property type="evidence" value="ECO:0007669"/>
    <property type="project" value="InterPro"/>
</dbReference>
<evidence type="ECO:0000313" key="3">
    <source>
        <dbReference type="EMBL" id="GEJ57804.1"/>
    </source>
</evidence>
<dbReference type="PANTHER" id="PTHR43854">
    <property type="entry name" value="INDOLEPYRUVATE OXIDOREDUCTASE SUBUNIT IORB"/>
    <property type="match status" value="1"/>
</dbReference>
<name>A0A7I9VN23_9BACT</name>
<reference evidence="4" key="1">
    <citation type="journal article" date="2020" name="Appl. Environ. Microbiol.">
        <title>Diazotrophic Anaeromyxobacter Isolates from Soils.</title>
        <authorList>
            <person name="Masuda Y."/>
            <person name="Yamanaka H."/>
            <person name="Xu Z.X."/>
            <person name="Shiratori Y."/>
            <person name="Aono T."/>
            <person name="Amachi S."/>
            <person name="Senoo K."/>
            <person name="Itoh H."/>
        </authorList>
    </citation>
    <scope>NUCLEOTIDE SEQUENCE [LARGE SCALE GENOMIC DNA]</scope>
    <source>
        <strain evidence="4">R267</strain>
    </source>
</reference>
<dbReference type="PANTHER" id="PTHR43854:SF1">
    <property type="entry name" value="INDOLEPYRUVATE OXIDOREDUCTASE SUBUNIT IORB"/>
    <property type="match status" value="1"/>
</dbReference>
<evidence type="ECO:0000313" key="4">
    <source>
        <dbReference type="Proteomes" id="UP000503640"/>
    </source>
</evidence>
<keyword evidence="1" id="KW-0560">Oxidoreductase</keyword>